<sequence length="318" mass="33827">MVLVVRAAKAVKASKSSKPSKGSKASAASRSTGESDPVRPRGKAVGQGRSAGVRVGARPGARAGAAGHDRALEEPARPEGAGPRLRRRRLLVLLLLLAVLLGGFGSWVLYGSPWLRIESVSVTGTRVLSDSEVVRAAAVPDGEPLVSIDKSAVQRRVREALPRVREVTAERSWPHGVVLTVTERRPELVMEKAGKYVEVDSEGVRFATVGKPPKGVPLLVLEPGRPAAERYFSTARLRREAARVTDALPDSVHRATRAVRVGSYDDITLKLTGGRTVRWGSSEHSAQKARALTAVMKAAKDAEHFDVTAPSAPAASDS</sequence>
<dbReference type="InterPro" id="IPR005548">
    <property type="entry name" value="Cell_div_FtsQ/DivIB_C"/>
</dbReference>
<dbReference type="InterPro" id="IPR026579">
    <property type="entry name" value="FtsQ"/>
</dbReference>
<gene>
    <name evidence="8" type="primary">ftsQ</name>
    <name evidence="11" type="ORF">JW613_06275</name>
</gene>
<proteinExistence type="inferred from homology"/>
<dbReference type="PANTHER" id="PTHR37820:SF1">
    <property type="entry name" value="CELL DIVISION PROTEIN FTSQ"/>
    <property type="match status" value="1"/>
</dbReference>
<evidence type="ECO:0000259" key="10">
    <source>
        <dbReference type="PROSITE" id="PS51779"/>
    </source>
</evidence>
<dbReference type="Gene3D" id="3.10.20.310">
    <property type="entry name" value="membrane protein fhac"/>
    <property type="match status" value="1"/>
</dbReference>
<keyword evidence="2 8" id="KW-1003">Cell membrane</keyword>
<evidence type="ECO:0000256" key="9">
    <source>
        <dbReference type="SAM" id="MobiDB-lite"/>
    </source>
</evidence>
<evidence type="ECO:0000313" key="11">
    <source>
        <dbReference type="EMBL" id="MBO8197906.1"/>
    </source>
</evidence>
<dbReference type="Pfam" id="PF03799">
    <property type="entry name" value="FtsQ_DivIB_C"/>
    <property type="match status" value="1"/>
</dbReference>
<comment type="similarity">
    <text evidence="8">Belongs to the FtsQ/DivIB family. FtsQ subfamily.</text>
</comment>
<organism evidence="11 12">
    <name type="scientific">Streptomyces smyrnaeus</name>
    <dbReference type="NCBI Taxonomy" id="1387713"/>
    <lineage>
        <taxon>Bacteria</taxon>
        <taxon>Bacillati</taxon>
        <taxon>Actinomycetota</taxon>
        <taxon>Actinomycetes</taxon>
        <taxon>Kitasatosporales</taxon>
        <taxon>Streptomycetaceae</taxon>
        <taxon>Streptomyces</taxon>
    </lineage>
</organism>
<dbReference type="InterPro" id="IPR013685">
    <property type="entry name" value="POTRA_FtsQ_type"/>
</dbReference>
<keyword evidence="4 8" id="KW-0812">Transmembrane</keyword>
<keyword evidence="12" id="KW-1185">Reference proteome</keyword>
<feature type="region of interest" description="Disordered" evidence="9">
    <location>
        <begin position="1"/>
        <end position="81"/>
    </location>
</feature>
<keyword evidence="3 8" id="KW-0132">Cell division</keyword>
<feature type="compositionally biased region" description="Low complexity" evidence="9">
    <location>
        <begin position="44"/>
        <end position="66"/>
    </location>
</feature>
<name>A0ABS3XR67_9ACTN</name>
<evidence type="ECO:0000256" key="5">
    <source>
        <dbReference type="ARBA" id="ARBA00022989"/>
    </source>
</evidence>
<accession>A0ABS3XR67</accession>
<evidence type="ECO:0000256" key="1">
    <source>
        <dbReference type="ARBA" id="ARBA00004370"/>
    </source>
</evidence>
<evidence type="ECO:0000256" key="3">
    <source>
        <dbReference type="ARBA" id="ARBA00022618"/>
    </source>
</evidence>
<dbReference type="PROSITE" id="PS51779">
    <property type="entry name" value="POTRA"/>
    <property type="match status" value="1"/>
</dbReference>
<feature type="domain" description="POTRA" evidence="10">
    <location>
        <begin position="115"/>
        <end position="184"/>
    </location>
</feature>
<comment type="function">
    <text evidence="8">Essential cell division protein.</text>
</comment>
<protein>
    <recommendedName>
        <fullName evidence="8">Cell division protein FtsQ</fullName>
    </recommendedName>
</protein>
<keyword evidence="7 8" id="KW-0131">Cell cycle</keyword>
<evidence type="ECO:0000256" key="2">
    <source>
        <dbReference type="ARBA" id="ARBA00022475"/>
    </source>
</evidence>
<dbReference type="Proteomes" id="UP000721954">
    <property type="component" value="Unassembled WGS sequence"/>
</dbReference>
<comment type="subcellular location">
    <subcellularLocation>
        <location evidence="8">Cell membrane</location>
        <topology evidence="8">Single-pass type II membrane protein</topology>
    </subcellularLocation>
    <subcellularLocation>
        <location evidence="1">Membrane</location>
    </subcellularLocation>
    <text evidence="8">Localizes to the division septum.</text>
</comment>
<evidence type="ECO:0000313" key="12">
    <source>
        <dbReference type="Proteomes" id="UP000721954"/>
    </source>
</evidence>
<feature type="compositionally biased region" description="Low complexity" evidence="9">
    <location>
        <begin position="7"/>
        <end position="29"/>
    </location>
</feature>
<evidence type="ECO:0000256" key="4">
    <source>
        <dbReference type="ARBA" id="ARBA00022692"/>
    </source>
</evidence>
<dbReference type="Pfam" id="PF08478">
    <property type="entry name" value="POTRA_1"/>
    <property type="match status" value="1"/>
</dbReference>
<dbReference type="PANTHER" id="PTHR37820">
    <property type="entry name" value="CELL DIVISION PROTEIN DIVIB"/>
    <property type="match status" value="1"/>
</dbReference>
<dbReference type="InterPro" id="IPR050487">
    <property type="entry name" value="FtsQ_DivIB"/>
</dbReference>
<feature type="transmembrane region" description="Helical" evidence="8">
    <location>
        <begin position="90"/>
        <end position="110"/>
    </location>
</feature>
<keyword evidence="5 8" id="KW-1133">Transmembrane helix</keyword>
<evidence type="ECO:0000256" key="6">
    <source>
        <dbReference type="ARBA" id="ARBA00023136"/>
    </source>
</evidence>
<comment type="caution">
    <text evidence="11">The sequence shown here is derived from an EMBL/GenBank/DDBJ whole genome shotgun (WGS) entry which is preliminary data.</text>
</comment>
<keyword evidence="6 8" id="KW-0472">Membrane</keyword>
<dbReference type="EMBL" id="JAFFZM010000003">
    <property type="protein sequence ID" value="MBO8197906.1"/>
    <property type="molecule type" value="Genomic_DNA"/>
</dbReference>
<dbReference type="InterPro" id="IPR034746">
    <property type="entry name" value="POTRA"/>
</dbReference>
<dbReference type="HAMAP" id="MF_00911">
    <property type="entry name" value="FtsQ_subfam"/>
    <property type="match status" value="1"/>
</dbReference>
<evidence type="ECO:0000256" key="8">
    <source>
        <dbReference type="HAMAP-Rule" id="MF_00911"/>
    </source>
</evidence>
<feature type="compositionally biased region" description="Basic and acidic residues" evidence="9">
    <location>
        <begin position="67"/>
        <end position="77"/>
    </location>
</feature>
<reference evidence="11 12" key="1">
    <citation type="submission" date="2021-02" db="EMBL/GenBank/DDBJ databases">
        <title>Streptomyces spirodelae sp. nov., isolated from duckweed.</title>
        <authorList>
            <person name="Saimee Y."/>
            <person name="Duangmal K."/>
        </authorList>
    </citation>
    <scope>NUCLEOTIDE SEQUENCE [LARGE SCALE GENOMIC DNA]</scope>
    <source>
        <strain evidence="11 12">DSM 42105</strain>
    </source>
</reference>
<evidence type="ECO:0000256" key="7">
    <source>
        <dbReference type="ARBA" id="ARBA00023306"/>
    </source>
</evidence>